<accession>A0A2V2N3A3</accession>
<evidence type="ECO:0000313" key="2">
    <source>
        <dbReference type="Proteomes" id="UP000245657"/>
    </source>
</evidence>
<protein>
    <submittedName>
        <fullName evidence="1">Uncharacterized protein</fullName>
    </submittedName>
</protein>
<organism evidence="1 2">
    <name type="scientific">Methanospirillum lacunae</name>
    <dbReference type="NCBI Taxonomy" id="668570"/>
    <lineage>
        <taxon>Archaea</taxon>
        <taxon>Methanobacteriati</taxon>
        <taxon>Methanobacteriota</taxon>
        <taxon>Stenosarchaea group</taxon>
        <taxon>Methanomicrobia</taxon>
        <taxon>Methanomicrobiales</taxon>
        <taxon>Methanospirillaceae</taxon>
        <taxon>Methanospirillum</taxon>
    </lineage>
</organism>
<comment type="caution">
    <text evidence="1">The sequence shown here is derived from an EMBL/GenBank/DDBJ whole genome shotgun (WGS) entry which is preliminary data.</text>
</comment>
<gene>
    <name evidence="1" type="ORF">DK846_16925</name>
</gene>
<dbReference type="AlphaFoldDB" id="A0A2V2N3A3"/>
<dbReference type="Proteomes" id="UP000245657">
    <property type="component" value="Unassembled WGS sequence"/>
</dbReference>
<keyword evidence="2" id="KW-1185">Reference proteome</keyword>
<name>A0A2V2N3A3_9EURY</name>
<proteinExistence type="predicted"/>
<dbReference type="EMBL" id="QGMY01000019">
    <property type="protein sequence ID" value="PWR69703.1"/>
    <property type="molecule type" value="Genomic_DNA"/>
</dbReference>
<reference evidence="1 2" key="1">
    <citation type="submission" date="2018-05" db="EMBL/GenBank/DDBJ databases">
        <title>Draft genome of Methanospirillum lacunae Ki8-1.</title>
        <authorList>
            <person name="Dueholm M.S."/>
            <person name="Nielsen P.H."/>
            <person name="Bakmann L.F."/>
            <person name="Otzen D.E."/>
        </authorList>
    </citation>
    <scope>NUCLEOTIDE SEQUENCE [LARGE SCALE GENOMIC DNA]</scope>
    <source>
        <strain evidence="1 2">Ki8-1</strain>
    </source>
</reference>
<sequence>MKREPRTTLLYLGGPGRSAGINYLYNLKSLCTFLSFWVLLLDCSSIPGRWISGSGIHAPSVGSIHLSFRSGGGHDGRN</sequence>
<evidence type="ECO:0000313" key="1">
    <source>
        <dbReference type="EMBL" id="PWR69703.1"/>
    </source>
</evidence>